<evidence type="ECO:0000313" key="3">
    <source>
        <dbReference type="Proteomes" id="UP001303532"/>
    </source>
</evidence>
<evidence type="ECO:0000259" key="1">
    <source>
        <dbReference type="Pfam" id="PF12804"/>
    </source>
</evidence>
<evidence type="ECO:0000313" key="2">
    <source>
        <dbReference type="EMBL" id="WOV84471.1"/>
    </source>
</evidence>
<gene>
    <name evidence="2" type="ORF">PGH26_00685</name>
</gene>
<dbReference type="RefSeq" id="WP_323692119.1">
    <property type="nucleotide sequence ID" value="NZ_CP116341.1"/>
</dbReference>
<dbReference type="InterPro" id="IPR029044">
    <property type="entry name" value="Nucleotide-diphossugar_trans"/>
</dbReference>
<protein>
    <submittedName>
        <fullName evidence="2">Nucleotidyltransferase family protein</fullName>
    </submittedName>
</protein>
<dbReference type="Pfam" id="PF12804">
    <property type="entry name" value="NTP_transf_3"/>
    <property type="match status" value="1"/>
</dbReference>
<dbReference type="SUPFAM" id="SSF53448">
    <property type="entry name" value="Nucleotide-diphospho-sugar transferases"/>
    <property type="match status" value="1"/>
</dbReference>
<dbReference type="EMBL" id="CP116341">
    <property type="protein sequence ID" value="WOV84471.1"/>
    <property type="molecule type" value="Genomic_DNA"/>
</dbReference>
<dbReference type="PANTHER" id="PTHR43777:SF1">
    <property type="entry name" value="MOLYBDENUM COFACTOR CYTIDYLYLTRANSFERASE"/>
    <property type="match status" value="1"/>
</dbReference>
<organism evidence="2 3">
    <name type="scientific">Sporosarcina jeotgali</name>
    <dbReference type="NCBI Taxonomy" id="3020056"/>
    <lineage>
        <taxon>Bacteria</taxon>
        <taxon>Bacillati</taxon>
        <taxon>Bacillota</taxon>
        <taxon>Bacilli</taxon>
        <taxon>Bacillales</taxon>
        <taxon>Caryophanaceae</taxon>
        <taxon>Sporosarcina</taxon>
    </lineage>
</organism>
<accession>A0ABZ0KVP3</accession>
<keyword evidence="3" id="KW-1185">Reference proteome</keyword>
<dbReference type="CDD" id="cd04182">
    <property type="entry name" value="GT_2_like_f"/>
    <property type="match status" value="1"/>
</dbReference>
<dbReference type="Proteomes" id="UP001303532">
    <property type="component" value="Chromosome"/>
</dbReference>
<dbReference type="InterPro" id="IPR025877">
    <property type="entry name" value="MobA-like_NTP_Trfase"/>
</dbReference>
<dbReference type="Gene3D" id="3.90.550.10">
    <property type="entry name" value="Spore Coat Polysaccharide Biosynthesis Protein SpsA, Chain A"/>
    <property type="match status" value="1"/>
</dbReference>
<name>A0ABZ0KVP3_9BACL</name>
<feature type="domain" description="MobA-like NTP transferase" evidence="1">
    <location>
        <begin position="5"/>
        <end position="167"/>
    </location>
</feature>
<reference evidence="2 3" key="1">
    <citation type="submission" date="2023-01" db="EMBL/GenBank/DDBJ databases">
        <title>Sporosarcina sp. nov., isolated from Korean tranditional fermented seafood 'Jeotgal'.</title>
        <authorList>
            <person name="Yang A.-I."/>
        </authorList>
    </citation>
    <scope>NUCLEOTIDE SEQUENCE [LARGE SCALE GENOMIC DNA]</scope>
    <source>
        <strain evidence="2 3">B2O-1</strain>
    </source>
</reference>
<dbReference type="PANTHER" id="PTHR43777">
    <property type="entry name" value="MOLYBDENUM COFACTOR CYTIDYLYLTRANSFERASE"/>
    <property type="match status" value="1"/>
</dbReference>
<proteinExistence type="predicted"/>
<sequence>MKIVGVYLAAGKSSRMGSHKLALPVGSMTLGSLALETALESSLDEVYVITKVCDNADWIPVKMKENDRCKIIKCTASHEGQSESLRCGIEQARENGAEGVIVMLADQPFITLQMISGLIDCLKQNPALKFAATTVDQSITPPVLFSSSIYGDLMKLRGDRGARAILRGSFLQKGRLLPCADRTLVFDVDTKDDYETFNELKSVLIDFG</sequence>